<evidence type="ECO:0000259" key="3">
    <source>
        <dbReference type="PROSITE" id="PS51168"/>
    </source>
</evidence>
<organism evidence="4 5">
    <name type="scientific">Salipiger profundus</name>
    <dbReference type="NCBI Taxonomy" id="1229727"/>
    <lineage>
        <taxon>Bacteria</taxon>
        <taxon>Pseudomonadati</taxon>
        <taxon>Pseudomonadota</taxon>
        <taxon>Alphaproteobacteria</taxon>
        <taxon>Rhodobacterales</taxon>
        <taxon>Roseobacteraceae</taxon>
        <taxon>Salipiger</taxon>
    </lineage>
</organism>
<keyword evidence="4" id="KW-0456">Lyase</keyword>
<dbReference type="EMBL" id="CP014796">
    <property type="protein sequence ID" value="APX22312.1"/>
    <property type="molecule type" value="Genomic_DNA"/>
</dbReference>
<dbReference type="InterPro" id="IPR002701">
    <property type="entry name" value="CM_II_prokaryot"/>
</dbReference>
<dbReference type="OrthoDB" id="514491at2"/>
<dbReference type="Pfam" id="PF01817">
    <property type="entry name" value="CM_2"/>
    <property type="match status" value="1"/>
</dbReference>
<dbReference type="GO" id="GO:0016829">
    <property type="term" value="F:lyase activity"/>
    <property type="evidence" value="ECO:0007669"/>
    <property type="project" value="UniProtKB-KW"/>
</dbReference>
<dbReference type="InterPro" id="IPR036979">
    <property type="entry name" value="CM_dom_sf"/>
</dbReference>
<dbReference type="GO" id="GO:0004106">
    <property type="term" value="F:chorismate mutase activity"/>
    <property type="evidence" value="ECO:0007669"/>
    <property type="project" value="UniProtKB-EC"/>
</dbReference>
<proteinExistence type="predicted"/>
<dbReference type="PROSITE" id="PS51168">
    <property type="entry name" value="CHORISMATE_MUT_2"/>
    <property type="match status" value="1"/>
</dbReference>
<dbReference type="EC" id="5.4.99.5" evidence="1"/>
<dbReference type="AlphaFoldDB" id="A0A1U7D2G2"/>
<dbReference type="InterPro" id="IPR036263">
    <property type="entry name" value="Chorismate_II_sf"/>
</dbReference>
<dbReference type="SMART" id="SM00830">
    <property type="entry name" value="CM_2"/>
    <property type="match status" value="1"/>
</dbReference>
<evidence type="ECO:0000256" key="1">
    <source>
        <dbReference type="ARBA" id="ARBA00012404"/>
    </source>
</evidence>
<keyword evidence="5" id="KW-1185">Reference proteome</keyword>
<dbReference type="PANTHER" id="PTHR38041">
    <property type="entry name" value="CHORISMATE MUTASE"/>
    <property type="match status" value="1"/>
</dbReference>
<name>A0A1U7D2G2_9RHOB</name>
<dbReference type="Proteomes" id="UP000186559">
    <property type="component" value="Chromosome"/>
</dbReference>
<dbReference type="RefSeq" id="WP_017469527.1">
    <property type="nucleotide sequence ID" value="NZ_BMEW01000011.1"/>
</dbReference>
<dbReference type="Gene3D" id="1.20.59.10">
    <property type="entry name" value="Chorismate mutase"/>
    <property type="match status" value="1"/>
</dbReference>
<evidence type="ECO:0000256" key="2">
    <source>
        <dbReference type="ARBA" id="ARBA00023235"/>
    </source>
</evidence>
<feature type="domain" description="Chorismate mutase" evidence="3">
    <location>
        <begin position="4"/>
        <end position="95"/>
    </location>
</feature>
<dbReference type="STRING" id="1229727.Ga0080559_TMP1516"/>
<dbReference type="SUPFAM" id="SSF48600">
    <property type="entry name" value="Chorismate mutase II"/>
    <property type="match status" value="1"/>
</dbReference>
<protein>
    <recommendedName>
        <fullName evidence="1">chorismate mutase</fullName>
        <ecNumber evidence="1">5.4.99.5</ecNumber>
    </recommendedName>
</protein>
<sequence>MRDPASLEDMTALRAEIDATDRELSALMAHRARLIARAAELKAGNGWPARITDRVDEVIANARANAERDGWDPALAELVWQELVEWSIRREQSALGRE</sequence>
<dbReference type="GO" id="GO:0009697">
    <property type="term" value="P:salicylic acid biosynthetic process"/>
    <property type="evidence" value="ECO:0007669"/>
    <property type="project" value="TreeGrafter"/>
</dbReference>
<dbReference type="PANTHER" id="PTHR38041:SF1">
    <property type="entry name" value="CHORISMATE MUTASE"/>
    <property type="match status" value="1"/>
</dbReference>
<evidence type="ECO:0000313" key="5">
    <source>
        <dbReference type="Proteomes" id="UP000186559"/>
    </source>
</evidence>
<dbReference type="KEGG" id="tpro:Ga0080559_TMP1516"/>
<dbReference type="InterPro" id="IPR051331">
    <property type="entry name" value="Chorismate_mutase-related"/>
</dbReference>
<reference evidence="4 5" key="1">
    <citation type="submission" date="2016-03" db="EMBL/GenBank/DDBJ databases">
        <title>Deep-sea bacteria in the southern Pacific.</title>
        <authorList>
            <person name="Tang K."/>
        </authorList>
    </citation>
    <scope>NUCLEOTIDE SEQUENCE [LARGE SCALE GENOMIC DNA]</scope>
    <source>
        <strain evidence="4 5">JLT2016</strain>
    </source>
</reference>
<dbReference type="GO" id="GO:0046417">
    <property type="term" value="P:chorismate metabolic process"/>
    <property type="evidence" value="ECO:0007669"/>
    <property type="project" value="InterPro"/>
</dbReference>
<gene>
    <name evidence="4" type="ORF">Ga0080559_TMP1516</name>
</gene>
<keyword evidence="2" id="KW-0413">Isomerase</keyword>
<evidence type="ECO:0000313" key="4">
    <source>
        <dbReference type="EMBL" id="APX22312.1"/>
    </source>
</evidence>
<keyword evidence="4" id="KW-0670">Pyruvate</keyword>
<accession>A0A1U7D2G2</accession>